<name>A0A9N8ZXN5_9GLOM</name>
<dbReference type="Proteomes" id="UP000789572">
    <property type="component" value="Unassembled WGS sequence"/>
</dbReference>
<gene>
    <name evidence="8" type="ORF">POCULU_LOCUS3068</name>
</gene>
<protein>
    <submittedName>
        <fullName evidence="8">114_t:CDS:1</fullName>
    </submittedName>
</protein>
<dbReference type="GO" id="GO:0045893">
    <property type="term" value="P:positive regulation of DNA-templated transcription"/>
    <property type="evidence" value="ECO:0007669"/>
    <property type="project" value="InterPro"/>
</dbReference>
<dbReference type="OrthoDB" id="2141344at2759"/>
<evidence type="ECO:0000256" key="2">
    <source>
        <dbReference type="ARBA" id="ARBA00010099"/>
    </source>
</evidence>
<keyword evidence="3" id="KW-0805">Transcription regulation</keyword>
<keyword evidence="5" id="KW-0804">Transcription</keyword>
<evidence type="ECO:0000256" key="4">
    <source>
        <dbReference type="ARBA" id="ARBA00023125"/>
    </source>
</evidence>
<feature type="region of interest" description="Disordered" evidence="7">
    <location>
        <begin position="243"/>
        <end position="271"/>
    </location>
</feature>
<feature type="compositionally biased region" description="Polar residues" evidence="7">
    <location>
        <begin position="63"/>
        <end position="80"/>
    </location>
</feature>
<comment type="similarity">
    <text evidence="2">Belongs to the vasculin family.</text>
</comment>
<feature type="compositionally biased region" description="Low complexity" evidence="7">
    <location>
        <begin position="13"/>
        <end position="27"/>
    </location>
</feature>
<evidence type="ECO:0000256" key="7">
    <source>
        <dbReference type="SAM" id="MobiDB-lite"/>
    </source>
</evidence>
<comment type="subcellular location">
    <subcellularLocation>
        <location evidence="1">Nucleus</location>
    </subcellularLocation>
</comment>
<dbReference type="InterPro" id="IPR028128">
    <property type="entry name" value="Vasculin_fam"/>
</dbReference>
<keyword evidence="4" id="KW-0238">DNA-binding</keyword>
<proteinExistence type="inferred from homology"/>
<evidence type="ECO:0000256" key="5">
    <source>
        <dbReference type="ARBA" id="ARBA00023163"/>
    </source>
</evidence>
<dbReference type="GO" id="GO:0003723">
    <property type="term" value="F:RNA binding"/>
    <property type="evidence" value="ECO:0007669"/>
    <property type="project" value="InterPro"/>
</dbReference>
<dbReference type="GO" id="GO:0003677">
    <property type="term" value="F:DNA binding"/>
    <property type="evidence" value="ECO:0007669"/>
    <property type="project" value="UniProtKB-KW"/>
</dbReference>
<dbReference type="EMBL" id="CAJVPJ010000318">
    <property type="protein sequence ID" value="CAG8510966.1"/>
    <property type="molecule type" value="Genomic_DNA"/>
</dbReference>
<organism evidence="8 9">
    <name type="scientific">Paraglomus occultum</name>
    <dbReference type="NCBI Taxonomy" id="144539"/>
    <lineage>
        <taxon>Eukaryota</taxon>
        <taxon>Fungi</taxon>
        <taxon>Fungi incertae sedis</taxon>
        <taxon>Mucoromycota</taxon>
        <taxon>Glomeromycotina</taxon>
        <taxon>Glomeromycetes</taxon>
        <taxon>Paraglomerales</taxon>
        <taxon>Paraglomeraceae</taxon>
        <taxon>Paraglomus</taxon>
    </lineage>
</organism>
<feature type="region of interest" description="Disordered" evidence="7">
    <location>
        <begin position="1"/>
        <end position="49"/>
    </location>
</feature>
<feature type="compositionally biased region" description="Basic residues" evidence="7">
    <location>
        <begin position="112"/>
        <end position="126"/>
    </location>
</feature>
<evidence type="ECO:0000313" key="8">
    <source>
        <dbReference type="EMBL" id="CAG8510966.1"/>
    </source>
</evidence>
<evidence type="ECO:0000256" key="1">
    <source>
        <dbReference type="ARBA" id="ARBA00004123"/>
    </source>
</evidence>
<feature type="compositionally biased region" description="Basic and acidic residues" evidence="7">
    <location>
        <begin position="390"/>
        <end position="399"/>
    </location>
</feature>
<dbReference type="AlphaFoldDB" id="A0A9N8ZXN5"/>
<evidence type="ECO:0000256" key="6">
    <source>
        <dbReference type="ARBA" id="ARBA00023242"/>
    </source>
</evidence>
<feature type="region of interest" description="Disordered" evidence="7">
    <location>
        <begin position="370"/>
        <end position="420"/>
    </location>
</feature>
<keyword evidence="6" id="KW-0539">Nucleus</keyword>
<feature type="compositionally biased region" description="Low complexity" evidence="7">
    <location>
        <begin position="376"/>
        <end position="389"/>
    </location>
</feature>
<evidence type="ECO:0000256" key="3">
    <source>
        <dbReference type="ARBA" id="ARBA00023015"/>
    </source>
</evidence>
<sequence>MPPHTTLQYTMPSNQTTNTKSSNNSKSIPPQTPVPKPLNRQRRATTSSSSFIFAPSWLINLNNKTGPASTVLSPAYASTNDSKKEDKKSAILGKRDTSSNKETSSGFQRTRSPPRTKSRDHPKSRRVSMVALGDNESATRTIHGRARSSSQATAPISSSPSSFDRNFPTLAKRKISLSVDLPPKNVENIWANSDAKSKLLSPTALTPTSEDDMSYNRAIDQNLVEIERFKSLVPKVDTIKLDGKRGSKRKTSRSLSMDSVGGGTTTSPTIVFRSNSTLSTSRNMPQTLRMQVKDNSNTTITPTRPIAIQQPTRPRAVSAAAGNGIKKLSTSPTKMNVLNFSTRKLGGLGNGVIGSGGKYSSIWSNPAKMGRNLRKQTPQPLQLSPTPSQKEQENDRKEQTPCTTRPIPSHSPVTDPTCNNTTGSLPISASLEREEDFLRQLGWKKPYDEDDDSLWAITDEERRAFVRLVRTLNGAEDSNNIQSDSENTLSVGEIDRAKNKWASFMAQKQHKGAGIITGVNEKRHFLNEENEEWDVDGGIFAIQ</sequence>
<feature type="compositionally biased region" description="Basic and acidic residues" evidence="7">
    <location>
        <begin position="81"/>
        <end position="99"/>
    </location>
</feature>
<reference evidence="8" key="1">
    <citation type="submission" date="2021-06" db="EMBL/GenBank/DDBJ databases">
        <authorList>
            <person name="Kallberg Y."/>
            <person name="Tangrot J."/>
            <person name="Rosling A."/>
        </authorList>
    </citation>
    <scope>NUCLEOTIDE SEQUENCE</scope>
    <source>
        <strain evidence="8">IA702</strain>
    </source>
</reference>
<dbReference type="Pfam" id="PF15337">
    <property type="entry name" value="Vasculin"/>
    <property type="match status" value="1"/>
</dbReference>
<dbReference type="GO" id="GO:0005634">
    <property type="term" value="C:nucleus"/>
    <property type="evidence" value="ECO:0007669"/>
    <property type="project" value="UniProtKB-SubCell"/>
</dbReference>
<keyword evidence="9" id="KW-1185">Reference proteome</keyword>
<comment type="caution">
    <text evidence="8">The sequence shown here is derived from an EMBL/GenBank/DDBJ whole genome shotgun (WGS) entry which is preliminary data.</text>
</comment>
<accession>A0A9N8ZXN5</accession>
<feature type="region of interest" description="Disordered" evidence="7">
    <location>
        <begin position="63"/>
        <end position="165"/>
    </location>
</feature>
<feature type="compositionally biased region" description="Polar residues" evidence="7">
    <location>
        <begin position="411"/>
        <end position="420"/>
    </location>
</feature>
<dbReference type="GO" id="GO:0006351">
    <property type="term" value="P:DNA-templated transcription"/>
    <property type="evidence" value="ECO:0007669"/>
    <property type="project" value="InterPro"/>
</dbReference>
<feature type="compositionally biased region" description="Polar residues" evidence="7">
    <location>
        <begin position="100"/>
        <end position="111"/>
    </location>
</feature>
<feature type="compositionally biased region" description="Low complexity" evidence="7">
    <location>
        <begin position="148"/>
        <end position="162"/>
    </location>
</feature>
<feature type="compositionally biased region" description="Polar residues" evidence="7">
    <location>
        <begin position="1"/>
        <end position="12"/>
    </location>
</feature>
<evidence type="ECO:0000313" key="9">
    <source>
        <dbReference type="Proteomes" id="UP000789572"/>
    </source>
</evidence>